<dbReference type="InterPro" id="IPR021102">
    <property type="entry name" value="PNGase_A"/>
</dbReference>
<feature type="non-terminal residue" evidence="4">
    <location>
        <position position="1"/>
    </location>
</feature>
<protein>
    <recommendedName>
        <fullName evidence="3">Peptide N-acetyl-beta-D-glucosaminyl asparaginase amidase A N-terminal domain-containing protein</fullName>
    </recommendedName>
</protein>
<dbReference type="Pfam" id="PF12222">
    <property type="entry name" value="PNGaseA"/>
    <property type="match status" value="1"/>
</dbReference>
<dbReference type="PANTHER" id="PTHR31104">
    <property type="entry name" value="PEPTIDE-N4-(N-ACETYL-BETA-GLUCOSAMINYL)ASPARAGINE AMIDASE A PROTEIN"/>
    <property type="match status" value="1"/>
</dbReference>
<reference evidence="4 5" key="1">
    <citation type="submission" date="2023-01" db="EMBL/GenBank/DDBJ databases">
        <title>Analysis of 21 Apiospora genomes using comparative genomics revels a genus with tremendous synthesis potential of carbohydrate active enzymes and secondary metabolites.</title>
        <authorList>
            <person name="Sorensen T."/>
        </authorList>
    </citation>
    <scope>NUCLEOTIDE SEQUENCE [LARGE SCALE GENOMIC DNA]</scope>
    <source>
        <strain evidence="4 5">CBS 83171</strain>
    </source>
</reference>
<evidence type="ECO:0000313" key="4">
    <source>
        <dbReference type="EMBL" id="KAK8053240.1"/>
    </source>
</evidence>
<sequence length="673" mass="72646">TGTVITALPPKMYLVHMLLLASAALAQATNSARSSRQHVLSRRSVKGRPHFSGHRDLMIMDTEPDAVSPTANAPRAISTPLECFQVAEPILTDQGLTLRGQSRPYADPQAKPACSQVLMVHTFANSYGAPFVEEALISCDGIGNYTPPDCDFDHVVINFTTLVRGRQFDRTGVMYFGDTEVWRTSTAEPNPSGIRWVWLKDMTPFMSLWKQPQTLIFDLENIVNDLYTGLLNTTLTATFFKGPADADGAGYPPANQIIPISQRLGSQGKPSQFTTPEMNATTTVSFPRNARRAVFSVDVKGQGNEEFWWSNLPQSATYTFNKTYGTYAGYSPWREVQVTIDGQLAGVVWPFPVIYTGGVVPQLHRPIVGIDVFDVREHEIDITPFLPVLCDGNEHTFKIAIVGLVDDGSSKASLSTTTESSWYVTGKVFVWLDEDAQSVTTGEVAQITQSAPTIDFAQRITQNATGFNETLDFNLTVSRRFSVSASVKTQQGESTATWSQSLDYSNVGQVFDFGNGAVNNFSSTGLDQSQSNNGTNYATKYDYPLFCSDTLTRSREGNTTITGVLDQGLSLEVSGASVFPAGLDAFASTPSEFPGSRLRTTTNGTAVFRQAADNSFSTGSGQTDQSFAFSGLAGAAGTGASGTLLYSRRVGAANDSVAADDEQVVAKGASSSD</sequence>
<keyword evidence="2" id="KW-0732">Signal</keyword>
<feature type="compositionally biased region" description="Basic residues" evidence="1">
    <location>
        <begin position="35"/>
        <end position="52"/>
    </location>
</feature>
<proteinExistence type="predicted"/>
<name>A0ABR1U5A4_9PEZI</name>
<evidence type="ECO:0000256" key="2">
    <source>
        <dbReference type="SAM" id="SignalP"/>
    </source>
</evidence>
<dbReference type="InterPro" id="IPR056948">
    <property type="entry name" value="PNGaseA_N"/>
</dbReference>
<dbReference type="Proteomes" id="UP001446871">
    <property type="component" value="Unassembled WGS sequence"/>
</dbReference>
<feature type="chain" id="PRO_5047327207" description="Peptide N-acetyl-beta-D-glucosaminyl asparaginase amidase A N-terminal domain-containing protein" evidence="2">
    <location>
        <begin position="29"/>
        <end position="673"/>
    </location>
</feature>
<feature type="domain" description="Peptide N-acetyl-beta-D-glucosaminyl asparaginase amidase A N-terminal" evidence="3">
    <location>
        <begin position="109"/>
        <end position="444"/>
    </location>
</feature>
<dbReference type="Pfam" id="PF25156">
    <property type="entry name" value="PNGase_A_C"/>
    <property type="match status" value="1"/>
</dbReference>
<organism evidence="4 5">
    <name type="scientific">Apiospora saccharicola</name>
    <dbReference type="NCBI Taxonomy" id="335842"/>
    <lineage>
        <taxon>Eukaryota</taxon>
        <taxon>Fungi</taxon>
        <taxon>Dikarya</taxon>
        <taxon>Ascomycota</taxon>
        <taxon>Pezizomycotina</taxon>
        <taxon>Sordariomycetes</taxon>
        <taxon>Xylariomycetidae</taxon>
        <taxon>Amphisphaeriales</taxon>
        <taxon>Apiosporaceae</taxon>
        <taxon>Apiospora</taxon>
    </lineage>
</organism>
<evidence type="ECO:0000313" key="5">
    <source>
        <dbReference type="Proteomes" id="UP001446871"/>
    </source>
</evidence>
<feature type="signal peptide" evidence="2">
    <location>
        <begin position="1"/>
        <end position="28"/>
    </location>
</feature>
<keyword evidence="5" id="KW-1185">Reference proteome</keyword>
<evidence type="ECO:0000256" key="1">
    <source>
        <dbReference type="SAM" id="MobiDB-lite"/>
    </source>
</evidence>
<comment type="caution">
    <text evidence="4">The sequence shown here is derived from an EMBL/GenBank/DDBJ whole genome shotgun (WGS) entry which is preliminary data.</text>
</comment>
<dbReference type="EMBL" id="JAQQWM010000008">
    <property type="protein sequence ID" value="KAK8053240.1"/>
    <property type="molecule type" value="Genomic_DNA"/>
</dbReference>
<evidence type="ECO:0000259" key="3">
    <source>
        <dbReference type="Pfam" id="PF12222"/>
    </source>
</evidence>
<gene>
    <name evidence="4" type="ORF">PG996_012541</name>
</gene>
<accession>A0ABR1U5A4</accession>
<feature type="region of interest" description="Disordered" evidence="1">
    <location>
        <begin position="32"/>
        <end position="53"/>
    </location>
</feature>